<gene>
    <name evidence="1" type="ORF">SAMN05216354_1956</name>
</gene>
<sequence>MKNLTAIGTDWLQCKGASAANGKDSRNQRRMCVTEADALLNMMKKIIAGEAPENYDRFYQAHKDVFNMTAVKADYERMKQWYGHVTLESLKELQTMVVADFLKKDLLRSDRAPTKRELLQVRLDKVEELLPADYELPEDFSHQCAKFRRYISWDGDILVINYNDYGRFMCHNLTRLSLYDLVSLFEFDILLSLIHQDMRQMAAAELRQEPKRESRSEPRSAPTAVADFGLLVCKPEKAALVTRRLHELMEGKTRPKDVLMPVRAAMDAGALRRPTWPEFCNEFGRGRLRCKSSLSNYTQPDIEPYQGSAFDEMVKEFRNLIL</sequence>
<dbReference type="Proteomes" id="UP000236735">
    <property type="component" value="Unassembled WGS sequence"/>
</dbReference>
<reference evidence="1 2" key="1">
    <citation type="submission" date="2016-10" db="EMBL/GenBank/DDBJ databases">
        <authorList>
            <person name="de Groot N.N."/>
        </authorList>
    </citation>
    <scope>NUCLEOTIDE SEQUENCE [LARGE SCALE GENOMIC DNA]</scope>
    <source>
        <strain evidence="1 2">AR32</strain>
    </source>
</reference>
<evidence type="ECO:0000313" key="2">
    <source>
        <dbReference type="Proteomes" id="UP000236735"/>
    </source>
</evidence>
<dbReference type="AlphaFoldDB" id="A0A1H5VNW4"/>
<dbReference type="EMBL" id="FNUV01000005">
    <property type="protein sequence ID" value="SEF88999.1"/>
    <property type="molecule type" value="Genomic_DNA"/>
</dbReference>
<proteinExistence type="predicted"/>
<name>A0A1H5VNW4_XYLRU</name>
<accession>A0A1H5VNW4</accession>
<evidence type="ECO:0000313" key="1">
    <source>
        <dbReference type="EMBL" id="SEF88999.1"/>
    </source>
</evidence>
<organism evidence="1 2">
    <name type="scientific">Xylanibacter ruminicola</name>
    <name type="common">Prevotella ruminicola</name>
    <dbReference type="NCBI Taxonomy" id="839"/>
    <lineage>
        <taxon>Bacteria</taxon>
        <taxon>Pseudomonadati</taxon>
        <taxon>Bacteroidota</taxon>
        <taxon>Bacteroidia</taxon>
        <taxon>Bacteroidales</taxon>
        <taxon>Prevotellaceae</taxon>
        <taxon>Xylanibacter</taxon>
    </lineage>
</organism>
<protein>
    <submittedName>
        <fullName evidence="1">Uncharacterized protein</fullName>
    </submittedName>
</protein>